<dbReference type="EMBL" id="ACPB03010552">
    <property type="status" value="NOT_ANNOTATED_CDS"/>
    <property type="molecule type" value="Genomic_DNA"/>
</dbReference>
<name>T1HP13_RHOPR</name>
<dbReference type="InParanoid" id="T1HP13"/>
<organism evidence="1 2">
    <name type="scientific">Rhodnius prolixus</name>
    <name type="common">Triatomid bug</name>
    <dbReference type="NCBI Taxonomy" id="13249"/>
    <lineage>
        <taxon>Eukaryota</taxon>
        <taxon>Metazoa</taxon>
        <taxon>Ecdysozoa</taxon>
        <taxon>Arthropoda</taxon>
        <taxon>Hexapoda</taxon>
        <taxon>Insecta</taxon>
        <taxon>Pterygota</taxon>
        <taxon>Neoptera</taxon>
        <taxon>Paraneoptera</taxon>
        <taxon>Hemiptera</taxon>
        <taxon>Heteroptera</taxon>
        <taxon>Panheteroptera</taxon>
        <taxon>Cimicomorpha</taxon>
        <taxon>Reduviidae</taxon>
        <taxon>Triatominae</taxon>
        <taxon>Rhodnius</taxon>
    </lineage>
</organism>
<dbReference type="EnsemblMetazoa" id="RPRC005787-RA">
    <property type="protein sequence ID" value="RPRC005787-PA"/>
    <property type="gene ID" value="RPRC005787"/>
</dbReference>
<sequence length="118" mass="13867">MEENDELNVCGKLEGYVLATIHTWINQFYGKVEGYVLATIHTWINQFYGKVEGYVLATIHTWINQFYGKVEESRIIYFHNLQKKKLFTIFNSINSIIKSNTKIVNVASLKSLERKRIY</sequence>
<dbReference type="Proteomes" id="UP000015103">
    <property type="component" value="Unassembled WGS sequence"/>
</dbReference>
<dbReference type="AlphaFoldDB" id="T1HP13"/>
<dbReference type="VEuPathDB" id="VectorBase:RPRC005787"/>
<keyword evidence="2" id="KW-1185">Reference proteome</keyword>
<protein>
    <submittedName>
        <fullName evidence="1">Uncharacterized protein</fullName>
    </submittedName>
</protein>
<evidence type="ECO:0000313" key="2">
    <source>
        <dbReference type="Proteomes" id="UP000015103"/>
    </source>
</evidence>
<dbReference type="HOGENOM" id="CLU_2076022_0_0_1"/>
<reference evidence="1" key="1">
    <citation type="submission" date="2015-05" db="UniProtKB">
        <authorList>
            <consortium name="EnsemblMetazoa"/>
        </authorList>
    </citation>
    <scope>IDENTIFICATION</scope>
</reference>
<accession>T1HP13</accession>
<evidence type="ECO:0000313" key="1">
    <source>
        <dbReference type="EnsemblMetazoa" id="RPRC005787-PA"/>
    </source>
</evidence>
<proteinExistence type="predicted"/>